<evidence type="ECO:0000313" key="1">
    <source>
        <dbReference type="EMBL" id="OHT92456.1"/>
    </source>
</evidence>
<keyword evidence="2" id="KW-1185">Reference proteome</keyword>
<accession>A0A1Q9WFZ0</accession>
<gene>
    <name evidence="1" type="ORF">BKG61_24195</name>
</gene>
<organism evidence="1 2">
    <name type="scientific">Mycobacterium syngnathidarum</name>
    <dbReference type="NCBI Taxonomy" id="1908205"/>
    <lineage>
        <taxon>Bacteria</taxon>
        <taxon>Bacillati</taxon>
        <taxon>Actinomycetota</taxon>
        <taxon>Actinomycetes</taxon>
        <taxon>Mycobacteriales</taxon>
        <taxon>Mycobacteriaceae</taxon>
        <taxon>Mycobacterium</taxon>
    </lineage>
</organism>
<reference evidence="1 2" key="1">
    <citation type="submission" date="2016-10" db="EMBL/GenBank/DDBJ databases">
        <title>Evaluation of Human, Animal and Environmental Mycobacterium chelonae Isolates by Core Genome Phylogenomic Analysis, Targeted Gene Comparison, and Anti-microbial Susceptibility Patterns: A Tale of Mistaken Identities.</title>
        <authorList>
            <person name="Fogelson S.B."/>
            <person name="Camus A.C."/>
            <person name="Lorenz W."/>
            <person name="Vasireddy R."/>
            <person name="Vasireddy S."/>
            <person name="Smith T."/>
            <person name="Brown-Elliott B.A."/>
            <person name="Wallace R.J.Jr."/>
            <person name="Hasan N.A."/>
            <person name="Reischl U."/>
            <person name="Sanchez S."/>
        </authorList>
    </citation>
    <scope>NUCLEOTIDE SEQUENCE [LARGE SCALE GENOMIC DNA]</scope>
    <source>
        <strain evidence="1 2">24999</strain>
    </source>
</reference>
<protein>
    <recommendedName>
        <fullName evidence="3">Glyoxalase</fullName>
    </recommendedName>
</protein>
<comment type="caution">
    <text evidence="1">The sequence shown here is derived from an EMBL/GenBank/DDBJ whole genome shotgun (WGS) entry which is preliminary data.</text>
</comment>
<dbReference type="Proteomes" id="UP000179636">
    <property type="component" value="Unassembled WGS sequence"/>
</dbReference>
<name>A0A1S1JUN8_9MYCO</name>
<sequence length="145" mass="15720">MQLTRLTMYTPASIIAHVSAGYAAMFGVEPELGSDESGAYTTVTSAEGLTLELRQVQPGDGRMSTATRLEFRGTDAHGAADRLHDETHGVQHHLFGGRWETLAGNTIRMIADGDEPDNAEKARISAAIQRGELEAEIARMHSRQT</sequence>
<dbReference type="RefSeq" id="WP_019345505.1">
    <property type="nucleotide sequence ID" value="NZ_MLCL01000022.1"/>
</dbReference>
<dbReference type="STRING" id="1908205.BKG60_05005"/>
<evidence type="ECO:0008006" key="3">
    <source>
        <dbReference type="Google" id="ProtNLM"/>
    </source>
</evidence>
<proteinExistence type="predicted"/>
<dbReference type="AlphaFoldDB" id="A0A1S1JUN8"/>
<accession>A0A1S1JUN8</accession>
<dbReference type="EMBL" id="MLHV01000029">
    <property type="protein sequence ID" value="OHT92456.1"/>
    <property type="molecule type" value="Genomic_DNA"/>
</dbReference>
<evidence type="ECO:0000313" key="2">
    <source>
        <dbReference type="Proteomes" id="UP000179636"/>
    </source>
</evidence>
<dbReference type="OrthoDB" id="4636582at2"/>